<organism evidence="20 21">
    <name type="scientific">Alkalibaculum sporogenes</name>
    <dbReference type="NCBI Taxonomy" id="2655001"/>
    <lineage>
        <taxon>Bacteria</taxon>
        <taxon>Bacillati</taxon>
        <taxon>Bacillota</taxon>
        <taxon>Clostridia</taxon>
        <taxon>Eubacteriales</taxon>
        <taxon>Eubacteriaceae</taxon>
        <taxon>Alkalibaculum</taxon>
    </lineage>
</organism>
<dbReference type="GO" id="GO:0003677">
    <property type="term" value="F:DNA binding"/>
    <property type="evidence" value="ECO:0007669"/>
    <property type="project" value="UniProtKB-UniRule"/>
</dbReference>
<dbReference type="NCBIfam" id="TIGR00593">
    <property type="entry name" value="pola"/>
    <property type="match status" value="1"/>
</dbReference>
<dbReference type="EC" id="2.7.7.7" evidence="2 15"/>
<keyword evidence="17" id="KW-0175">Coiled coil</keyword>
<dbReference type="CDD" id="cd08637">
    <property type="entry name" value="DNA_pol_A_pol_I_C"/>
    <property type="match status" value="1"/>
</dbReference>
<dbReference type="InterPro" id="IPR054690">
    <property type="entry name" value="DNA_polI_exonuclease"/>
</dbReference>
<dbReference type="GO" id="GO:0006302">
    <property type="term" value="P:double-strand break repair"/>
    <property type="evidence" value="ECO:0007669"/>
    <property type="project" value="TreeGrafter"/>
</dbReference>
<dbReference type="InterPro" id="IPR029060">
    <property type="entry name" value="PIN-like_dom_sf"/>
</dbReference>
<dbReference type="FunFam" id="3.40.50.1010:FF:000001">
    <property type="entry name" value="DNA polymerase I"/>
    <property type="match status" value="1"/>
</dbReference>
<feature type="coiled-coil region" evidence="17">
    <location>
        <begin position="209"/>
        <end position="236"/>
    </location>
</feature>
<reference evidence="20 21" key="1">
    <citation type="submission" date="2019-10" db="EMBL/GenBank/DDBJ databases">
        <title>Alkalibaculum tamaniensis sp.nov., a new alkaliphilic acetogen, isolated on methoxylated aromatics from a mud volcano.</title>
        <authorList>
            <person name="Khomyakova M.A."/>
            <person name="Merkel A.Y."/>
            <person name="Bonch-Osmolovskaya E.A."/>
            <person name="Slobodkin A.I."/>
        </authorList>
    </citation>
    <scope>NUCLEOTIDE SEQUENCE [LARGE SCALE GENOMIC DNA]</scope>
    <source>
        <strain evidence="20 21">M08DMB</strain>
    </source>
</reference>
<dbReference type="PRINTS" id="PR00868">
    <property type="entry name" value="DNAPOLI"/>
</dbReference>
<dbReference type="InterPro" id="IPR012337">
    <property type="entry name" value="RNaseH-like_sf"/>
</dbReference>
<dbReference type="Pfam" id="PF22619">
    <property type="entry name" value="DNA_polI_exo1"/>
    <property type="match status" value="1"/>
</dbReference>
<dbReference type="InterPro" id="IPR043502">
    <property type="entry name" value="DNA/RNA_pol_sf"/>
</dbReference>
<keyword evidence="11 16" id="KW-0239">DNA-directed DNA polymerase</keyword>
<comment type="caution">
    <text evidence="20">The sequence shown here is derived from an EMBL/GenBank/DDBJ whole genome shotgun (WGS) entry which is preliminary data.</text>
</comment>
<dbReference type="Gene3D" id="3.40.50.1010">
    <property type="entry name" value="5'-nuclease"/>
    <property type="match status" value="1"/>
</dbReference>
<dbReference type="CDD" id="cd09859">
    <property type="entry name" value="PIN_53EXO"/>
    <property type="match status" value="1"/>
</dbReference>
<dbReference type="InterPro" id="IPR036279">
    <property type="entry name" value="5-3_exonuclease_C_sf"/>
</dbReference>
<evidence type="ECO:0000256" key="13">
    <source>
        <dbReference type="ARBA" id="ARBA00023204"/>
    </source>
</evidence>
<dbReference type="InterPro" id="IPR008918">
    <property type="entry name" value="HhH2"/>
</dbReference>
<proteinExistence type="inferred from homology"/>
<dbReference type="InterPro" id="IPR002298">
    <property type="entry name" value="DNA_polymerase_A"/>
</dbReference>
<comment type="similarity">
    <text evidence="1 16">Belongs to the DNA polymerase type-A family.</text>
</comment>
<dbReference type="CDD" id="cd09898">
    <property type="entry name" value="H3TH_53EXO"/>
    <property type="match status" value="1"/>
</dbReference>
<evidence type="ECO:0000313" key="20">
    <source>
        <dbReference type="EMBL" id="MPW24592.1"/>
    </source>
</evidence>
<dbReference type="InterPro" id="IPR036397">
    <property type="entry name" value="RNaseH_sf"/>
</dbReference>
<evidence type="ECO:0000256" key="2">
    <source>
        <dbReference type="ARBA" id="ARBA00012417"/>
    </source>
</evidence>
<dbReference type="InterPro" id="IPR020045">
    <property type="entry name" value="DNA_polI_H3TH"/>
</dbReference>
<evidence type="ECO:0000256" key="15">
    <source>
        <dbReference type="NCBIfam" id="TIGR00593"/>
    </source>
</evidence>
<dbReference type="FunFam" id="1.20.1060.10:FF:000001">
    <property type="entry name" value="DNA polymerase I"/>
    <property type="match status" value="1"/>
</dbReference>
<dbReference type="SUPFAM" id="SSF47807">
    <property type="entry name" value="5' to 3' exonuclease, C-terminal subdomain"/>
    <property type="match status" value="1"/>
</dbReference>
<dbReference type="Proteomes" id="UP000440004">
    <property type="component" value="Unassembled WGS sequence"/>
</dbReference>
<gene>
    <name evidence="16 20" type="primary">polA</name>
    <name evidence="20" type="ORF">GC105_02140</name>
</gene>
<evidence type="ECO:0000256" key="11">
    <source>
        <dbReference type="ARBA" id="ARBA00022932"/>
    </source>
</evidence>
<keyword evidence="9 16" id="KW-0378">Hydrolase</keyword>
<dbReference type="SMART" id="SM00482">
    <property type="entry name" value="POLAc"/>
    <property type="match status" value="1"/>
</dbReference>
<dbReference type="InterPro" id="IPR020046">
    <property type="entry name" value="5-3_exonucl_a-hlix_arch_N"/>
</dbReference>
<dbReference type="SMART" id="SM00475">
    <property type="entry name" value="53EXOc"/>
    <property type="match status" value="1"/>
</dbReference>
<comment type="function">
    <text evidence="16">In addition to polymerase activity, this DNA polymerase exhibits 5'-3' exonuclease activity.</text>
</comment>
<evidence type="ECO:0000256" key="3">
    <source>
        <dbReference type="ARBA" id="ARBA00020311"/>
    </source>
</evidence>
<dbReference type="Pfam" id="PF01367">
    <property type="entry name" value="5_3_exonuc"/>
    <property type="match status" value="1"/>
</dbReference>
<protein>
    <recommendedName>
        <fullName evidence="3 15">DNA polymerase I</fullName>
        <ecNumber evidence="2 15">2.7.7.7</ecNumber>
    </recommendedName>
</protein>
<dbReference type="GO" id="GO:0006261">
    <property type="term" value="P:DNA-templated DNA replication"/>
    <property type="evidence" value="ECO:0007669"/>
    <property type="project" value="UniProtKB-UniRule"/>
</dbReference>
<dbReference type="CDD" id="cd06140">
    <property type="entry name" value="DNA_polA_I_Bacillus_like_exo"/>
    <property type="match status" value="1"/>
</dbReference>
<dbReference type="GO" id="GO:0003887">
    <property type="term" value="F:DNA-directed DNA polymerase activity"/>
    <property type="evidence" value="ECO:0007669"/>
    <property type="project" value="UniProtKB-UniRule"/>
</dbReference>
<dbReference type="InterPro" id="IPR001098">
    <property type="entry name" value="DNA-dir_DNA_pol_A_palm_dom"/>
</dbReference>
<dbReference type="FunFam" id="1.10.150.20:FF:000003">
    <property type="entry name" value="DNA polymerase I"/>
    <property type="match status" value="1"/>
</dbReference>
<keyword evidence="7" id="KW-0540">Nuclease</keyword>
<evidence type="ECO:0000256" key="16">
    <source>
        <dbReference type="RuleBase" id="RU004460"/>
    </source>
</evidence>
<evidence type="ECO:0000256" key="8">
    <source>
        <dbReference type="ARBA" id="ARBA00022763"/>
    </source>
</evidence>
<evidence type="ECO:0000256" key="14">
    <source>
        <dbReference type="ARBA" id="ARBA00049244"/>
    </source>
</evidence>
<dbReference type="SUPFAM" id="SSF53098">
    <property type="entry name" value="Ribonuclease H-like"/>
    <property type="match status" value="1"/>
</dbReference>
<keyword evidence="6 16" id="KW-0235">DNA replication</keyword>
<dbReference type="NCBIfam" id="NF004397">
    <property type="entry name" value="PRK05755.1"/>
    <property type="match status" value="1"/>
</dbReference>
<keyword evidence="5 16" id="KW-0548">Nucleotidyltransferase</keyword>
<evidence type="ECO:0000259" key="19">
    <source>
        <dbReference type="SMART" id="SM00482"/>
    </source>
</evidence>
<comment type="catalytic activity">
    <reaction evidence="14 16">
        <text>DNA(n) + a 2'-deoxyribonucleoside 5'-triphosphate = DNA(n+1) + diphosphate</text>
        <dbReference type="Rhea" id="RHEA:22508"/>
        <dbReference type="Rhea" id="RHEA-COMP:17339"/>
        <dbReference type="Rhea" id="RHEA-COMP:17340"/>
        <dbReference type="ChEBI" id="CHEBI:33019"/>
        <dbReference type="ChEBI" id="CHEBI:61560"/>
        <dbReference type="ChEBI" id="CHEBI:173112"/>
        <dbReference type="EC" id="2.7.7.7"/>
    </reaction>
</comment>
<name>A0A6A7K576_9FIRM</name>
<evidence type="ECO:0000256" key="12">
    <source>
        <dbReference type="ARBA" id="ARBA00023125"/>
    </source>
</evidence>
<comment type="subunit">
    <text evidence="16">Single-chain monomer with multiple functions.</text>
</comment>
<keyword evidence="21" id="KW-1185">Reference proteome</keyword>
<evidence type="ECO:0000256" key="17">
    <source>
        <dbReference type="SAM" id="Coils"/>
    </source>
</evidence>
<keyword evidence="12 16" id="KW-0238">DNA-binding</keyword>
<dbReference type="Gene3D" id="3.30.70.370">
    <property type="match status" value="1"/>
</dbReference>
<sequence>MTNKKMIIIDGNSLVYRTFYGIRPMTSKKGIPTNAIYGFANILLNLLEKHKPDYIGVAFDEKKPTFRHDQYEAYKAGRLKMPEELQIQLPLIYKMLDLLDIRRIAIEGFEADDLIGTIAKCYSAEGIDVHIVTGDRDAFQLVDENILVLFTKKGISDVDTMDETEIKNIYGIKPKDLIEVKALMGDKSDNIPGVAGVGEKTALKLIQEYKSIEGVYENIESQKGKLKEKLINDRENAFMSRQLATIITNVPVDFKLEEFITANHKNKEAAQFFNELDILSISNRLGSFEEIIEEKKLESTKKVIDVINTQMLNDILKKASYEGEIYMTWAISNPIYNVRELQGLAIGVQDEIYYFTDQLRIEEFTAFIKELVEDDKIKKIGHNFKDFLVYCMHCNIDMKNINFDSYIAAYLIEPSDSRYDFDDLALKYLNRSMKSKEDLLGKGKNQISFLEVGVQDKRENLIEKLEALLLLHQVLFEKVTELGMQDLLVNIELPLIEVLASFEYQGFKINVEELNRLDKQFDEELIKLTKEIYNFAGKEFNINSPKQLGEILFEELKLPVIKKTKTGNSTNAEVLEKLRQYHPIIEKLLEYRTIAKLSSTYIKGFKGIIEGEKNKIYSFFNQTVTTTGRISSSEPNLQNIPIKLEMGRKIRGIFIPSNEENVLVDADYSQIELRVLAHISGDETLINSFVKGEDIHTRTASEIFNTPLGEVTNLQRGHAKAINFGLIYGKQAFGLAQDLKISRKEAQEYIDMYFGRYPKVEKYMVDIVNNAKEKGYVTSIFGRRRYIPEINSRNKVIVKAGERLALNTPIQGSAADIIKIAMIRVYDELKVRGLESKLILQVHDELIVDTNPNEIDEVSSIVKFEMESATQLSVPLTVDINVGKNWYETK</sequence>
<evidence type="ECO:0000256" key="9">
    <source>
        <dbReference type="ARBA" id="ARBA00022801"/>
    </source>
</evidence>
<dbReference type="SMART" id="SM00279">
    <property type="entry name" value="HhH2"/>
    <property type="match status" value="1"/>
</dbReference>
<evidence type="ECO:0000256" key="10">
    <source>
        <dbReference type="ARBA" id="ARBA00022839"/>
    </source>
</evidence>
<evidence type="ECO:0000256" key="5">
    <source>
        <dbReference type="ARBA" id="ARBA00022695"/>
    </source>
</evidence>
<dbReference type="PANTHER" id="PTHR10133">
    <property type="entry name" value="DNA POLYMERASE I"/>
    <property type="match status" value="1"/>
</dbReference>
<dbReference type="InterPro" id="IPR018320">
    <property type="entry name" value="DNA_polymerase_1"/>
</dbReference>
<dbReference type="Gene3D" id="3.30.420.10">
    <property type="entry name" value="Ribonuclease H-like superfamily/Ribonuclease H"/>
    <property type="match status" value="1"/>
</dbReference>
<keyword evidence="13 16" id="KW-0234">DNA repair</keyword>
<dbReference type="RefSeq" id="WP_152801232.1">
    <property type="nucleotide sequence ID" value="NZ_WHNX01000003.1"/>
</dbReference>
<evidence type="ECO:0000313" key="21">
    <source>
        <dbReference type="Proteomes" id="UP000440004"/>
    </source>
</evidence>
<dbReference type="InterPro" id="IPR002421">
    <property type="entry name" value="5-3_exonuclease"/>
</dbReference>
<feature type="domain" description="DNA-directed DNA polymerase family A palm" evidence="19">
    <location>
        <begin position="647"/>
        <end position="854"/>
    </location>
</feature>
<dbReference type="PANTHER" id="PTHR10133:SF27">
    <property type="entry name" value="DNA POLYMERASE NU"/>
    <property type="match status" value="1"/>
</dbReference>
<keyword evidence="8 16" id="KW-0227">DNA damage</keyword>
<dbReference type="SUPFAM" id="SSF56672">
    <property type="entry name" value="DNA/RNA polymerases"/>
    <property type="match status" value="1"/>
</dbReference>
<accession>A0A6A7K576</accession>
<dbReference type="Pfam" id="PF02739">
    <property type="entry name" value="5_3_exonuc_N"/>
    <property type="match status" value="1"/>
</dbReference>
<evidence type="ECO:0000256" key="4">
    <source>
        <dbReference type="ARBA" id="ARBA00022679"/>
    </source>
</evidence>
<feature type="domain" description="5'-3' exonuclease" evidence="18">
    <location>
        <begin position="4"/>
        <end position="262"/>
    </location>
</feature>
<dbReference type="FunFam" id="1.10.150.20:FF:000002">
    <property type="entry name" value="DNA polymerase I"/>
    <property type="match status" value="1"/>
</dbReference>
<keyword evidence="4 16" id="KW-0808">Transferase</keyword>
<evidence type="ECO:0000259" key="18">
    <source>
        <dbReference type="SMART" id="SM00475"/>
    </source>
</evidence>
<dbReference type="Gene3D" id="1.10.150.20">
    <property type="entry name" value="5' to 3' exonuclease, C-terminal subdomain"/>
    <property type="match status" value="2"/>
</dbReference>
<dbReference type="AlphaFoldDB" id="A0A6A7K576"/>
<dbReference type="Gene3D" id="1.20.1060.10">
    <property type="entry name" value="Taq DNA Polymerase, Chain T, domain 4"/>
    <property type="match status" value="1"/>
</dbReference>
<evidence type="ECO:0000256" key="1">
    <source>
        <dbReference type="ARBA" id="ARBA00007705"/>
    </source>
</evidence>
<evidence type="ECO:0000256" key="7">
    <source>
        <dbReference type="ARBA" id="ARBA00022722"/>
    </source>
</evidence>
<dbReference type="EMBL" id="WHNX01000003">
    <property type="protein sequence ID" value="MPW24592.1"/>
    <property type="molecule type" value="Genomic_DNA"/>
</dbReference>
<dbReference type="SUPFAM" id="SSF88723">
    <property type="entry name" value="PIN domain-like"/>
    <property type="match status" value="1"/>
</dbReference>
<keyword evidence="10 16" id="KW-0269">Exonuclease</keyword>
<evidence type="ECO:0000256" key="6">
    <source>
        <dbReference type="ARBA" id="ARBA00022705"/>
    </source>
</evidence>
<dbReference type="Pfam" id="PF00476">
    <property type="entry name" value="DNA_pol_A"/>
    <property type="match status" value="1"/>
</dbReference>
<dbReference type="GO" id="GO:0008409">
    <property type="term" value="F:5'-3' exonuclease activity"/>
    <property type="evidence" value="ECO:0007669"/>
    <property type="project" value="UniProtKB-UniRule"/>
</dbReference>